<organism evidence="2 3">
    <name type="scientific">Anaerotruncus colihominis</name>
    <dbReference type="NCBI Taxonomy" id="169435"/>
    <lineage>
        <taxon>Bacteria</taxon>
        <taxon>Bacillati</taxon>
        <taxon>Bacillota</taxon>
        <taxon>Clostridia</taxon>
        <taxon>Eubacteriales</taxon>
        <taxon>Oscillospiraceae</taxon>
        <taxon>Anaerotruncus</taxon>
    </lineage>
</organism>
<name>A0A1Y4MTP0_9FIRM</name>
<proteinExistence type="predicted"/>
<feature type="region of interest" description="Disordered" evidence="1">
    <location>
        <begin position="48"/>
        <end position="69"/>
    </location>
</feature>
<dbReference type="EMBL" id="NFKP01000001">
    <property type="protein sequence ID" value="OUP71489.1"/>
    <property type="molecule type" value="Genomic_DNA"/>
</dbReference>
<accession>A0A1Y4MTP0</accession>
<evidence type="ECO:0000313" key="3">
    <source>
        <dbReference type="Proteomes" id="UP000196386"/>
    </source>
</evidence>
<evidence type="ECO:0000256" key="1">
    <source>
        <dbReference type="SAM" id="MobiDB-lite"/>
    </source>
</evidence>
<sequence>MPHACGVFPTGAPAKSSDFVGRGAAAERVSFRPLAEANDTQLAATRHAPRNFGTTCPEVTSGQSVQKSGSWRCFPSRGIPFWTVILFSRCCPSMNYPKSTPK</sequence>
<comment type="caution">
    <text evidence="2">The sequence shown here is derived from an EMBL/GenBank/DDBJ whole genome shotgun (WGS) entry which is preliminary data.</text>
</comment>
<protein>
    <submittedName>
        <fullName evidence="2">Uncharacterized protein</fullName>
    </submittedName>
</protein>
<evidence type="ECO:0000313" key="2">
    <source>
        <dbReference type="EMBL" id="OUP71489.1"/>
    </source>
</evidence>
<dbReference type="AlphaFoldDB" id="A0A1Y4MTP0"/>
<gene>
    <name evidence="2" type="ORF">B5F11_01025</name>
</gene>
<feature type="compositionally biased region" description="Polar residues" evidence="1">
    <location>
        <begin position="52"/>
        <end position="69"/>
    </location>
</feature>
<dbReference type="Proteomes" id="UP000196386">
    <property type="component" value="Unassembled WGS sequence"/>
</dbReference>
<reference evidence="3" key="1">
    <citation type="submission" date="2017-04" db="EMBL/GenBank/DDBJ databases">
        <title>Function of individual gut microbiota members based on whole genome sequencing of pure cultures obtained from chicken caecum.</title>
        <authorList>
            <person name="Medvecky M."/>
            <person name="Cejkova D."/>
            <person name="Polansky O."/>
            <person name="Karasova D."/>
            <person name="Kubasova T."/>
            <person name="Cizek A."/>
            <person name="Rychlik I."/>
        </authorList>
    </citation>
    <scope>NUCLEOTIDE SEQUENCE [LARGE SCALE GENOMIC DNA]</scope>
    <source>
        <strain evidence="3">An175</strain>
    </source>
</reference>